<sequence>MKFLNKIITELLSQNEDLSAFNIILPGKRPVVFIKRILEQENYSGFLPNFFTIEELIQQIAEKQQLQGISLWLFAYSIYEPLPLIPKDDFASFLKWFPTLLKDWDDMMKFANDDQEVLEYMFKEERIKDWAQDLGDEEDTPRKKYLNFWRNMSEFLPILKQKLQEKNWATAGMIHQTARKNLEKFVENTYGNYVFCGFNALTLVEKKLMRSLLQVDKAQCFFQADEYYINDKRQKAGEFLRETILWKEFNEYRNFHWIENDFVKPKNIQLYEVAGNISQTKILPEILKTNDSEQDLSDTVVVLLDENLLPASLDALNLVENINITMGFPLGNLGFSNAIKHLFRLQKQLEKSSSSYYYKDVLAVLEELPNDEADAEIVSNFKAYLEEYNIVYISNKYLKEQLSSLSYYYLLLKPENVLSFLNDLQNFCYQLKFRELDDILYENISHFENAFRVIKNQISLYTVNVSIEILEVLLSQSIGSETIDFQGEPLQGLQVMGLLETRLLNFKNVIMLSVNEGKLPLGNSQNTFLPFDVRNYHDIPTFLDNDSIYAYHFYRLLQDSENISMMFNALSSGANTGEKSRFITQLEIESPHNLEHTIIENTSDPILENLITIEKSPEVLQKLEEWKGRVSPSHLTSYLYDPIQFYLQKILGTREGAEVEEELSSRNYGNLVHYSLEFLYKPFCGEILTASNLKSALLKVDEAIAHAIEKLKHQSEYYDKSMNYIHKAIAKKVIEDILTFDLQLVADGNSLKLISVESNFEKIPFYLDEEKTNKVQFFGYIDRVDELNGVTRIIDFKTKKVDNLKINITEKNIESYFCNVSNIMPMQLCIYQYALENSPEYKNKKIETGIWSFAGAKNGVVPLEITTGSLDDAMVSIKNLILEMLNPELEFSEKVVFKVDV</sequence>
<keyword evidence="3" id="KW-1185">Reference proteome</keyword>
<reference evidence="2" key="1">
    <citation type="submission" date="2020-05" db="EMBL/GenBank/DDBJ databases">
        <title>Genomic Encyclopedia of Type Strains, Phase IV (KMG-V): Genome sequencing to study the core and pangenomes of soil and plant-associated prokaryotes.</title>
        <authorList>
            <person name="Whitman W."/>
        </authorList>
    </citation>
    <scope>NUCLEOTIDE SEQUENCE</scope>
    <source>
        <strain evidence="2">16F</strain>
    </source>
</reference>
<dbReference type="EMBL" id="JABSNO010000015">
    <property type="protein sequence ID" value="NRS93026.1"/>
    <property type="molecule type" value="Genomic_DNA"/>
</dbReference>
<proteinExistence type="predicted"/>
<organism evidence="2 3">
    <name type="scientific">Frigoriflavimonas asaccharolytica</name>
    <dbReference type="NCBI Taxonomy" id="2735899"/>
    <lineage>
        <taxon>Bacteria</taxon>
        <taxon>Pseudomonadati</taxon>
        <taxon>Bacteroidota</taxon>
        <taxon>Flavobacteriia</taxon>
        <taxon>Flavobacteriales</taxon>
        <taxon>Weeksellaceae</taxon>
        <taxon>Frigoriflavimonas</taxon>
    </lineage>
</organism>
<evidence type="ECO:0000313" key="2">
    <source>
        <dbReference type="EMBL" id="NRS93026.1"/>
    </source>
</evidence>
<dbReference type="SUPFAM" id="SSF52980">
    <property type="entry name" value="Restriction endonuclease-like"/>
    <property type="match status" value="1"/>
</dbReference>
<dbReference type="RefSeq" id="WP_173779611.1">
    <property type="nucleotide sequence ID" value="NZ_JABSNO010000015.1"/>
</dbReference>
<dbReference type="Gene3D" id="3.90.320.10">
    <property type="match status" value="1"/>
</dbReference>
<evidence type="ECO:0000259" key="1">
    <source>
        <dbReference type="Pfam" id="PF12705"/>
    </source>
</evidence>
<gene>
    <name evidence="2" type="ORF">HNQ03_002111</name>
</gene>
<dbReference type="InterPro" id="IPR027417">
    <property type="entry name" value="P-loop_NTPase"/>
</dbReference>
<dbReference type="Proteomes" id="UP000610746">
    <property type="component" value="Unassembled WGS sequence"/>
</dbReference>
<evidence type="ECO:0000313" key="3">
    <source>
        <dbReference type="Proteomes" id="UP000610746"/>
    </source>
</evidence>
<accession>A0A8J8G848</accession>
<comment type="caution">
    <text evidence="2">The sequence shown here is derived from an EMBL/GenBank/DDBJ whole genome shotgun (WGS) entry which is preliminary data.</text>
</comment>
<dbReference type="InterPro" id="IPR011335">
    <property type="entry name" value="Restrct_endonuc-II-like"/>
</dbReference>
<dbReference type="Pfam" id="PF12705">
    <property type="entry name" value="PDDEXK_1"/>
    <property type="match status" value="1"/>
</dbReference>
<feature type="domain" description="PD-(D/E)XK endonuclease-like" evidence="1">
    <location>
        <begin position="629"/>
        <end position="853"/>
    </location>
</feature>
<name>A0A8J8G848_9FLAO</name>
<protein>
    <recommendedName>
        <fullName evidence="1">PD-(D/E)XK endonuclease-like domain-containing protein</fullName>
    </recommendedName>
</protein>
<dbReference type="SUPFAM" id="SSF52540">
    <property type="entry name" value="P-loop containing nucleoside triphosphate hydrolases"/>
    <property type="match status" value="1"/>
</dbReference>
<dbReference type="InterPro" id="IPR038726">
    <property type="entry name" value="PDDEXK_AddAB-type"/>
</dbReference>
<dbReference type="InterPro" id="IPR011604">
    <property type="entry name" value="PDDEXK-like_dom_sf"/>
</dbReference>
<dbReference type="AlphaFoldDB" id="A0A8J8G848"/>